<dbReference type="Proteomes" id="UP000557204">
    <property type="component" value="Unassembled WGS sequence"/>
</dbReference>
<dbReference type="InterPro" id="IPR004360">
    <property type="entry name" value="Glyas_Fos-R_dOase_dom"/>
</dbReference>
<dbReference type="EMBL" id="JABFAJ010000024">
    <property type="protein sequence ID" value="NNU28658.1"/>
    <property type="molecule type" value="Genomic_DNA"/>
</dbReference>
<feature type="region of interest" description="Disordered" evidence="1">
    <location>
        <begin position="94"/>
        <end position="126"/>
    </location>
</feature>
<evidence type="ECO:0000256" key="1">
    <source>
        <dbReference type="SAM" id="MobiDB-lite"/>
    </source>
</evidence>
<proteinExistence type="predicted"/>
<feature type="domain" description="VOC" evidence="2">
    <location>
        <begin position="3"/>
        <end position="124"/>
    </location>
</feature>
<organism evidence="3 4">
    <name type="scientific">Isoptericola sediminis</name>
    <dbReference type="NCBI Taxonomy" id="2733572"/>
    <lineage>
        <taxon>Bacteria</taxon>
        <taxon>Bacillati</taxon>
        <taxon>Actinomycetota</taxon>
        <taxon>Actinomycetes</taxon>
        <taxon>Micrococcales</taxon>
        <taxon>Promicromonosporaceae</taxon>
        <taxon>Isoptericola</taxon>
    </lineage>
</organism>
<name>A0A849K5J7_9MICO</name>
<evidence type="ECO:0000313" key="4">
    <source>
        <dbReference type="Proteomes" id="UP000557204"/>
    </source>
</evidence>
<sequence>MTTSLWVTLRYADADTALDWLRAVGFTERVVDRDEQDPTVVQHAELEWPGGGGLMLGTHRDSPAWPVEPGHGATYAVTDDVDGTYEAALGAGGRAVAPPADQPYGGRGASVADPEGNLWNFGSYRP</sequence>
<dbReference type="InterPro" id="IPR037523">
    <property type="entry name" value="VOC_core"/>
</dbReference>
<keyword evidence="4" id="KW-1185">Reference proteome</keyword>
<comment type="caution">
    <text evidence="3">The sequence shown here is derived from an EMBL/GenBank/DDBJ whole genome shotgun (WGS) entry which is preliminary data.</text>
</comment>
<evidence type="ECO:0000259" key="2">
    <source>
        <dbReference type="PROSITE" id="PS51819"/>
    </source>
</evidence>
<dbReference type="SUPFAM" id="SSF54593">
    <property type="entry name" value="Glyoxalase/Bleomycin resistance protein/Dihydroxybiphenyl dioxygenase"/>
    <property type="match status" value="1"/>
</dbReference>
<dbReference type="Gene3D" id="3.30.720.120">
    <property type="match status" value="1"/>
</dbReference>
<accession>A0A849K5J7</accession>
<dbReference type="PANTHER" id="PTHR34109">
    <property type="entry name" value="BNAUNNG04460D PROTEIN-RELATED"/>
    <property type="match status" value="1"/>
</dbReference>
<reference evidence="3 4" key="1">
    <citation type="submission" date="2020-05" db="EMBL/GenBank/DDBJ databases">
        <title>Genome sequence of Isoptericola sp. JC619 isolated from Chilika lagoon, India.</title>
        <authorList>
            <person name="Kumar D."/>
            <person name="Appam K."/>
            <person name="Gandham S."/>
            <person name="Uppada J."/>
            <person name="Sasikala C."/>
            <person name="Venkata Ramana C."/>
        </authorList>
    </citation>
    <scope>NUCLEOTIDE SEQUENCE [LARGE SCALE GENOMIC DNA]</scope>
    <source>
        <strain evidence="3 4">JC619</strain>
    </source>
</reference>
<dbReference type="Pfam" id="PF00903">
    <property type="entry name" value="Glyoxalase"/>
    <property type="match status" value="1"/>
</dbReference>
<dbReference type="PROSITE" id="PS51819">
    <property type="entry name" value="VOC"/>
    <property type="match status" value="1"/>
</dbReference>
<dbReference type="PANTHER" id="PTHR34109:SF1">
    <property type="entry name" value="VOC DOMAIN-CONTAINING PROTEIN"/>
    <property type="match status" value="1"/>
</dbReference>
<gene>
    <name evidence="3" type="ORF">HLI28_14070</name>
</gene>
<evidence type="ECO:0000313" key="3">
    <source>
        <dbReference type="EMBL" id="NNU28658.1"/>
    </source>
</evidence>
<dbReference type="InterPro" id="IPR029068">
    <property type="entry name" value="Glyas_Bleomycin-R_OHBP_Dase"/>
</dbReference>
<dbReference type="RefSeq" id="WP_171248175.1">
    <property type="nucleotide sequence ID" value="NZ_JABFAJ010000024.1"/>
</dbReference>
<protein>
    <submittedName>
        <fullName evidence="3">Glyoxalase</fullName>
    </submittedName>
</protein>
<dbReference type="Gene3D" id="3.30.720.110">
    <property type="match status" value="1"/>
</dbReference>
<dbReference type="AlphaFoldDB" id="A0A849K5J7"/>